<dbReference type="CDD" id="cd03784">
    <property type="entry name" value="GT1_Gtf-like"/>
    <property type="match status" value="1"/>
</dbReference>
<dbReference type="InterPro" id="IPR002213">
    <property type="entry name" value="UDP_glucos_trans"/>
</dbReference>
<dbReference type="PANTHER" id="PTHR48045">
    <property type="entry name" value="UDP-GLYCOSYLTRANSFERASE 72B1"/>
    <property type="match status" value="1"/>
</dbReference>
<dbReference type="GO" id="GO:0008194">
    <property type="term" value="F:UDP-glycosyltransferase activity"/>
    <property type="evidence" value="ECO:0000318"/>
    <property type="project" value="GO_Central"/>
</dbReference>
<accession>A0A2R6WUZ4</accession>
<evidence type="ECO:0008006" key="4">
    <source>
        <dbReference type="Google" id="ProtNLM"/>
    </source>
</evidence>
<dbReference type="OMA" id="MESKEMS"/>
<dbReference type="AlphaFoldDB" id="A0A2R6WUZ4"/>
<evidence type="ECO:0000313" key="3">
    <source>
        <dbReference type="Proteomes" id="UP000244005"/>
    </source>
</evidence>
<dbReference type="PANTHER" id="PTHR48045:SF31">
    <property type="entry name" value="UDP-GLYCOSYLTRANSFERASE 76B1-LIKE"/>
    <property type="match status" value="1"/>
</dbReference>
<protein>
    <recommendedName>
        <fullName evidence="4">Glycosyltransferase</fullName>
    </recommendedName>
</protein>
<dbReference type="FunFam" id="3.40.50.2000:FF:000060">
    <property type="entry name" value="Glycosyltransferase"/>
    <property type="match status" value="1"/>
</dbReference>
<keyword evidence="1" id="KW-0808">Transferase</keyword>
<dbReference type="Gene3D" id="3.40.50.2000">
    <property type="entry name" value="Glycogen Phosphorylase B"/>
    <property type="match status" value="2"/>
</dbReference>
<reference evidence="3" key="1">
    <citation type="journal article" date="2017" name="Cell">
        <title>Insights into land plant evolution garnered from the Marchantia polymorpha genome.</title>
        <authorList>
            <person name="Bowman J.L."/>
            <person name="Kohchi T."/>
            <person name="Yamato K.T."/>
            <person name="Jenkins J."/>
            <person name="Shu S."/>
            <person name="Ishizaki K."/>
            <person name="Yamaoka S."/>
            <person name="Nishihama R."/>
            <person name="Nakamura Y."/>
            <person name="Berger F."/>
            <person name="Adam C."/>
            <person name="Aki S.S."/>
            <person name="Althoff F."/>
            <person name="Araki T."/>
            <person name="Arteaga-Vazquez M.A."/>
            <person name="Balasubrmanian S."/>
            <person name="Barry K."/>
            <person name="Bauer D."/>
            <person name="Boehm C.R."/>
            <person name="Briginshaw L."/>
            <person name="Caballero-Perez J."/>
            <person name="Catarino B."/>
            <person name="Chen F."/>
            <person name="Chiyoda S."/>
            <person name="Chovatia M."/>
            <person name="Davies K.M."/>
            <person name="Delmans M."/>
            <person name="Demura T."/>
            <person name="Dierschke T."/>
            <person name="Dolan L."/>
            <person name="Dorantes-Acosta A.E."/>
            <person name="Eklund D.M."/>
            <person name="Florent S.N."/>
            <person name="Flores-Sandoval E."/>
            <person name="Fujiyama A."/>
            <person name="Fukuzawa H."/>
            <person name="Galik B."/>
            <person name="Grimanelli D."/>
            <person name="Grimwood J."/>
            <person name="Grossniklaus U."/>
            <person name="Hamada T."/>
            <person name="Haseloff J."/>
            <person name="Hetherington A.J."/>
            <person name="Higo A."/>
            <person name="Hirakawa Y."/>
            <person name="Hundley H.N."/>
            <person name="Ikeda Y."/>
            <person name="Inoue K."/>
            <person name="Inoue S.I."/>
            <person name="Ishida S."/>
            <person name="Jia Q."/>
            <person name="Kakita M."/>
            <person name="Kanazawa T."/>
            <person name="Kawai Y."/>
            <person name="Kawashima T."/>
            <person name="Kennedy M."/>
            <person name="Kinose K."/>
            <person name="Kinoshita T."/>
            <person name="Kohara Y."/>
            <person name="Koide E."/>
            <person name="Komatsu K."/>
            <person name="Kopischke S."/>
            <person name="Kubo M."/>
            <person name="Kyozuka J."/>
            <person name="Lagercrantz U."/>
            <person name="Lin S.S."/>
            <person name="Lindquist E."/>
            <person name="Lipzen A.M."/>
            <person name="Lu C.W."/>
            <person name="De Luna E."/>
            <person name="Martienssen R.A."/>
            <person name="Minamino N."/>
            <person name="Mizutani M."/>
            <person name="Mizutani M."/>
            <person name="Mochizuki N."/>
            <person name="Monte I."/>
            <person name="Mosher R."/>
            <person name="Nagasaki H."/>
            <person name="Nakagami H."/>
            <person name="Naramoto S."/>
            <person name="Nishitani K."/>
            <person name="Ohtani M."/>
            <person name="Okamoto T."/>
            <person name="Okumura M."/>
            <person name="Phillips J."/>
            <person name="Pollak B."/>
            <person name="Reinders A."/>
            <person name="Rovekamp M."/>
            <person name="Sano R."/>
            <person name="Sawa S."/>
            <person name="Schmid M.W."/>
            <person name="Shirakawa M."/>
            <person name="Solano R."/>
            <person name="Spunde A."/>
            <person name="Suetsugu N."/>
            <person name="Sugano S."/>
            <person name="Sugiyama A."/>
            <person name="Sun R."/>
            <person name="Suzuki Y."/>
            <person name="Takenaka M."/>
            <person name="Takezawa D."/>
            <person name="Tomogane H."/>
            <person name="Tsuzuki M."/>
            <person name="Ueda T."/>
            <person name="Umeda M."/>
            <person name="Ward J.M."/>
            <person name="Watanabe Y."/>
            <person name="Yazaki K."/>
            <person name="Yokoyama R."/>
            <person name="Yoshitake Y."/>
            <person name="Yotsui I."/>
            <person name="Zachgo S."/>
            <person name="Schmutz J."/>
        </authorList>
    </citation>
    <scope>NUCLEOTIDE SEQUENCE [LARGE SCALE GENOMIC DNA]</scope>
    <source>
        <strain evidence="3">Tak-1</strain>
    </source>
</reference>
<name>A0A2R6WUZ4_MARPO</name>
<dbReference type="Gramene" id="Mp6g15870.1">
    <property type="protein sequence ID" value="Mp6g15870.1.cds"/>
    <property type="gene ID" value="Mp6g15870"/>
</dbReference>
<dbReference type="EMBL" id="KZ772728">
    <property type="protein sequence ID" value="PTQ37650.1"/>
    <property type="molecule type" value="Genomic_DNA"/>
</dbReference>
<dbReference type="Proteomes" id="UP000244005">
    <property type="component" value="Unassembled WGS sequence"/>
</dbReference>
<gene>
    <name evidence="2" type="ORF">MARPO_0056s0099</name>
</gene>
<dbReference type="SUPFAM" id="SSF53756">
    <property type="entry name" value="UDP-Glycosyltransferase/glycogen phosphorylase"/>
    <property type="match status" value="1"/>
</dbReference>
<dbReference type="OrthoDB" id="5835829at2759"/>
<organism evidence="2 3">
    <name type="scientific">Marchantia polymorpha</name>
    <name type="common">Common liverwort</name>
    <name type="synonym">Marchantia aquatica</name>
    <dbReference type="NCBI Taxonomy" id="3197"/>
    <lineage>
        <taxon>Eukaryota</taxon>
        <taxon>Viridiplantae</taxon>
        <taxon>Streptophyta</taxon>
        <taxon>Embryophyta</taxon>
        <taxon>Marchantiophyta</taxon>
        <taxon>Marchantiopsida</taxon>
        <taxon>Marchantiidae</taxon>
        <taxon>Marchantiales</taxon>
        <taxon>Marchantiaceae</taxon>
        <taxon>Marchantia</taxon>
    </lineage>
</organism>
<sequence length="535" mass="59317">MYLWSYETIIVDAHSLLTSSFPGPSPNFRNTVIEVFSDSEFRIRDQKDLIVAKILTKDFAYVPPHRVKMVHFMMIPHQSLPHIAPMMHLADKLAACEGVTCTIFLYKNLLEALPTDGLRDGVHLLALPPMKGPPVPMNPLANGEALGRVVNEYFDKELLGAGGGIEGKAQYHCLISDLLLQWTVQAAARLQIPRYILCAMSAFAVLLILHHPKTKEDMERPKILHWPNIIPGPLVSTFFATKRKVEGPKFVINSINGAAGILENTFSELEHETIAELQRMGVNMIPVGPLSSPVQPTKNFKGHSNENFNDVGDECLKWLDEQPPTSVVYVNFGTTGFNMFSTEMVHELALGLEGSEARFLWVLRPPPGLSAEEAEQVLPYGFEERVKGRGLITRGWAPQLQILEHRSTGAFLMQGGWNSTLETICRGVPFIAWATYADQPVNIKFAADGAKLGVMLPSQDVRTGLPLRVDRHDVEKAIRLVLSSEEGNLIRKNAQNMKVAAAKAVSPEGSSSRSLMSFVKGLQIAEEHRHTELPN</sequence>
<evidence type="ECO:0000256" key="1">
    <source>
        <dbReference type="ARBA" id="ARBA00022679"/>
    </source>
</evidence>
<proteinExistence type="predicted"/>
<keyword evidence="3" id="KW-1185">Reference proteome</keyword>
<dbReference type="Pfam" id="PF00201">
    <property type="entry name" value="UDPGT"/>
    <property type="match status" value="1"/>
</dbReference>
<evidence type="ECO:0000313" key="2">
    <source>
        <dbReference type="EMBL" id="PTQ37650.1"/>
    </source>
</evidence>